<evidence type="ECO:0000313" key="2">
    <source>
        <dbReference type="Proteomes" id="UP000279833"/>
    </source>
</evidence>
<organism evidence="3">
    <name type="scientific">Schistosoma curassoni</name>
    <dbReference type="NCBI Taxonomy" id="6186"/>
    <lineage>
        <taxon>Eukaryota</taxon>
        <taxon>Metazoa</taxon>
        <taxon>Spiralia</taxon>
        <taxon>Lophotrochozoa</taxon>
        <taxon>Platyhelminthes</taxon>
        <taxon>Trematoda</taxon>
        <taxon>Digenea</taxon>
        <taxon>Strigeidida</taxon>
        <taxon>Schistosomatoidea</taxon>
        <taxon>Schistosomatidae</taxon>
        <taxon>Schistosoma</taxon>
    </lineage>
</organism>
<evidence type="ECO:0000313" key="3">
    <source>
        <dbReference type="WBParaSite" id="SCUD_0000289601-mRNA-1"/>
    </source>
</evidence>
<sequence>MKGLEDPETRDQQTGFCKDRSFTDQIATLRIIVEH</sequence>
<dbReference type="WBParaSite" id="SCUD_0000289601-mRNA-1">
    <property type="protein sequence ID" value="SCUD_0000289601-mRNA-1"/>
    <property type="gene ID" value="SCUD_0000289601"/>
</dbReference>
<gene>
    <name evidence="1" type="ORF">SCUD_LOCUS2897</name>
</gene>
<keyword evidence="2" id="KW-1185">Reference proteome</keyword>
<proteinExistence type="predicted"/>
<dbReference type="EMBL" id="UZAK01003012">
    <property type="protein sequence ID" value="VDO77664.1"/>
    <property type="molecule type" value="Genomic_DNA"/>
</dbReference>
<dbReference type="AlphaFoldDB" id="A0A183JJM0"/>
<evidence type="ECO:0000313" key="1">
    <source>
        <dbReference type="EMBL" id="VDO77664.1"/>
    </source>
</evidence>
<protein>
    <submittedName>
        <fullName evidence="3">Transposase</fullName>
    </submittedName>
</protein>
<accession>A0A183JJM0</accession>
<reference evidence="1 2" key="2">
    <citation type="submission" date="2018-11" db="EMBL/GenBank/DDBJ databases">
        <authorList>
            <consortium name="Pathogen Informatics"/>
        </authorList>
    </citation>
    <scope>NUCLEOTIDE SEQUENCE [LARGE SCALE GENOMIC DNA]</scope>
    <source>
        <strain evidence="1">Dakar</strain>
        <strain evidence="2">Dakar, Senegal</strain>
    </source>
</reference>
<dbReference type="Proteomes" id="UP000279833">
    <property type="component" value="Unassembled WGS sequence"/>
</dbReference>
<reference evidence="3" key="1">
    <citation type="submission" date="2016-06" db="UniProtKB">
        <authorList>
            <consortium name="WormBaseParasite"/>
        </authorList>
    </citation>
    <scope>IDENTIFICATION</scope>
</reference>
<name>A0A183JJM0_9TREM</name>